<organism evidence="1 2">
    <name type="scientific">Floridaenema evergladense BLCC-F167</name>
    <dbReference type="NCBI Taxonomy" id="3153639"/>
    <lineage>
        <taxon>Bacteria</taxon>
        <taxon>Bacillati</taxon>
        <taxon>Cyanobacteriota</taxon>
        <taxon>Cyanophyceae</taxon>
        <taxon>Oscillatoriophycideae</taxon>
        <taxon>Aerosakkonematales</taxon>
        <taxon>Aerosakkonemataceae</taxon>
        <taxon>Floridanema</taxon>
        <taxon>Floridanema evergladense</taxon>
    </lineage>
</organism>
<dbReference type="EMBL" id="JBHFNT010000048">
    <property type="protein sequence ID" value="MFB2833850.1"/>
    <property type="molecule type" value="Genomic_DNA"/>
</dbReference>
<accession>A0ABV4WFK3</accession>
<name>A0ABV4WFK3_9CYAN</name>
<evidence type="ECO:0000313" key="1">
    <source>
        <dbReference type="EMBL" id="MFB2833850.1"/>
    </source>
</evidence>
<sequence>MTQQELMEKQLAILEEIQEIVTVGEQKLEVFIEESAKATEKWRLKAEAKRAATQKQQI</sequence>
<protein>
    <submittedName>
        <fullName evidence="1">Uncharacterized protein</fullName>
    </submittedName>
</protein>
<proteinExistence type="predicted"/>
<keyword evidence="2" id="KW-1185">Reference proteome</keyword>
<dbReference type="RefSeq" id="WP_413276302.1">
    <property type="nucleotide sequence ID" value="NZ_JBHFNT010000048.1"/>
</dbReference>
<comment type="caution">
    <text evidence="1">The sequence shown here is derived from an EMBL/GenBank/DDBJ whole genome shotgun (WGS) entry which is preliminary data.</text>
</comment>
<dbReference type="Proteomes" id="UP001576780">
    <property type="component" value="Unassembled WGS sequence"/>
</dbReference>
<gene>
    <name evidence="1" type="ORF">ACE1CA_04890</name>
</gene>
<evidence type="ECO:0000313" key="2">
    <source>
        <dbReference type="Proteomes" id="UP001576780"/>
    </source>
</evidence>
<reference evidence="1 2" key="1">
    <citation type="submission" date="2024-09" db="EMBL/GenBank/DDBJ databases">
        <title>Floridaenema gen nov. (Aerosakkonemataceae, Aerosakkonematales ord. nov., Cyanobacteria) from benthic tropical and subtropical fresh waters, with the description of four new species.</title>
        <authorList>
            <person name="Moretto J.A."/>
            <person name="Berthold D.E."/>
            <person name="Lefler F.W."/>
            <person name="Huang I.-S."/>
            <person name="Laughinghouse H. IV."/>
        </authorList>
    </citation>
    <scope>NUCLEOTIDE SEQUENCE [LARGE SCALE GENOMIC DNA]</scope>
    <source>
        <strain evidence="1 2">BLCC-F167</strain>
    </source>
</reference>